<dbReference type="NCBIfam" id="NF002798">
    <property type="entry name" value="PRK02939.1"/>
    <property type="match status" value="1"/>
</dbReference>
<protein>
    <recommendedName>
        <fullName evidence="6">UPF0257 lipoprotein M977_04087</fullName>
    </recommendedName>
</protein>
<evidence type="ECO:0000313" key="7">
    <source>
        <dbReference type="EMBL" id="OAT17810.1"/>
    </source>
</evidence>
<comment type="similarity">
    <text evidence="6">Belongs to the UPF0257 family.</text>
</comment>
<evidence type="ECO:0000256" key="4">
    <source>
        <dbReference type="ARBA" id="ARBA00023139"/>
    </source>
</evidence>
<dbReference type="InterPro" id="IPR010646">
    <property type="entry name" value="UPF0257"/>
</dbReference>
<keyword evidence="2 6" id="KW-0732">Signal</keyword>
<keyword evidence="1 6" id="KW-1003">Cell membrane</keyword>
<dbReference type="Proteomes" id="UP000078504">
    <property type="component" value="Unassembled WGS sequence"/>
</dbReference>
<keyword evidence="5 6" id="KW-0449">Lipoprotein</keyword>
<dbReference type="RefSeq" id="WP_064518583.1">
    <property type="nucleotide sequence ID" value="NZ_LXEP01000036.1"/>
</dbReference>
<keyword evidence="4" id="KW-0564">Palmitate</keyword>
<dbReference type="Pfam" id="PF06788">
    <property type="entry name" value="UPF0257"/>
    <property type="match status" value="1"/>
</dbReference>
<reference evidence="7 8" key="1">
    <citation type="submission" date="2016-04" db="EMBL/GenBank/DDBJ databases">
        <title>ATOL: Assembling a taxonomically balanced genome-scale reconstruction of the evolutionary history of the Enterobacteriaceae.</title>
        <authorList>
            <person name="Plunkett G.III."/>
            <person name="Neeno-Eckwall E.C."/>
            <person name="Glasner J.D."/>
            <person name="Perna N.T."/>
        </authorList>
    </citation>
    <scope>NUCLEOTIDE SEQUENCE [LARGE SCALE GENOMIC DNA]</scope>
    <source>
        <strain evidence="7 8">ATCC 51604</strain>
    </source>
</reference>
<evidence type="ECO:0000313" key="8">
    <source>
        <dbReference type="Proteomes" id="UP000078504"/>
    </source>
</evidence>
<evidence type="ECO:0000256" key="2">
    <source>
        <dbReference type="ARBA" id="ARBA00022729"/>
    </source>
</evidence>
<name>A0A1B7HQ97_9ENTR</name>
<dbReference type="PATRIC" id="fig|1354253.4.peg.4182"/>
<dbReference type="HAMAP" id="MF_01065">
    <property type="entry name" value="UPF0257"/>
    <property type="match status" value="1"/>
</dbReference>
<comment type="caution">
    <text evidence="7">The sequence shown here is derived from an EMBL/GenBank/DDBJ whole genome shotgun (WGS) entry which is preliminary data.</text>
</comment>
<comment type="subcellular location">
    <subcellularLocation>
        <location evidence="6">Cell membrane</location>
        <topology evidence="6">Lipid-anchor</topology>
    </subcellularLocation>
</comment>
<dbReference type="PROSITE" id="PS51257">
    <property type="entry name" value="PROKAR_LIPOPROTEIN"/>
    <property type="match status" value="1"/>
</dbReference>
<evidence type="ECO:0000256" key="6">
    <source>
        <dbReference type="HAMAP-Rule" id="MF_01065"/>
    </source>
</evidence>
<keyword evidence="3 6" id="KW-0472">Membrane</keyword>
<gene>
    <name evidence="7" type="ORF">M977_04087</name>
</gene>
<dbReference type="AlphaFoldDB" id="A0A1B7HQ97"/>
<dbReference type="EMBL" id="LXEP01000036">
    <property type="protein sequence ID" value="OAT17810.1"/>
    <property type="molecule type" value="Genomic_DNA"/>
</dbReference>
<evidence type="ECO:0000256" key="5">
    <source>
        <dbReference type="ARBA" id="ARBA00023288"/>
    </source>
</evidence>
<organism evidence="7 8">
    <name type="scientific">Buttiauxella gaviniae ATCC 51604</name>
    <dbReference type="NCBI Taxonomy" id="1354253"/>
    <lineage>
        <taxon>Bacteria</taxon>
        <taxon>Pseudomonadati</taxon>
        <taxon>Pseudomonadota</taxon>
        <taxon>Gammaproteobacteria</taxon>
        <taxon>Enterobacterales</taxon>
        <taxon>Enterobacteriaceae</taxon>
        <taxon>Buttiauxella</taxon>
    </lineage>
</organism>
<proteinExistence type="inferred from homology"/>
<sequence length="236" mass="26020">MKKIIILCALAASVAGCDNQNNTLSYTPEMASFSNEFDFDPLRGPVKDFSQTLINEKGEVVKRIVGLISEEGCFNELEFHDLENNTGATLVLDANYYLDAITREKRVKLQGKCQLAELPSGAITYETDDKGFVVAAHSEATSIVYNYDADGYPLGKVTKAKTDTLAIKAKSGSDNKKKLDYTSESTLNGKSIALVKQTCDYDGYFNPLECVLNITDESVKPPKVESFTIKNSINYY</sequence>
<evidence type="ECO:0000256" key="1">
    <source>
        <dbReference type="ARBA" id="ARBA00022475"/>
    </source>
</evidence>
<evidence type="ECO:0000256" key="3">
    <source>
        <dbReference type="ARBA" id="ARBA00023136"/>
    </source>
</evidence>
<accession>A0A1B7HQ97</accession>
<dbReference type="GO" id="GO:0005886">
    <property type="term" value="C:plasma membrane"/>
    <property type="evidence" value="ECO:0007669"/>
    <property type="project" value="UniProtKB-SubCell"/>
</dbReference>